<evidence type="ECO:0000256" key="1">
    <source>
        <dbReference type="ARBA" id="ARBA00004141"/>
    </source>
</evidence>
<feature type="transmembrane region" description="Helical" evidence="6">
    <location>
        <begin position="78"/>
        <end position="98"/>
    </location>
</feature>
<dbReference type="InterPro" id="IPR011701">
    <property type="entry name" value="MFS"/>
</dbReference>
<keyword evidence="2" id="KW-0813">Transport</keyword>
<evidence type="ECO:0000256" key="2">
    <source>
        <dbReference type="ARBA" id="ARBA00022448"/>
    </source>
</evidence>
<feature type="transmembrane region" description="Helical" evidence="6">
    <location>
        <begin position="373"/>
        <end position="393"/>
    </location>
</feature>
<reference evidence="7" key="1">
    <citation type="journal article" date="2021" name="PeerJ">
        <title>Extensive microbial diversity within the chicken gut microbiome revealed by metagenomics and culture.</title>
        <authorList>
            <person name="Gilroy R."/>
            <person name="Ravi A."/>
            <person name="Getino M."/>
            <person name="Pursley I."/>
            <person name="Horton D.L."/>
            <person name="Alikhan N.F."/>
            <person name="Baker D."/>
            <person name="Gharbi K."/>
            <person name="Hall N."/>
            <person name="Watson M."/>
            <person name="Adriaenssens E.M."/>
            <person name="Foster-Nyarko E."/>
            <person name="Jarju S."/>
            <person name="Secka A."/>
            <person name="Antonio M."/>
            <person name="Oren A."/>
            <person name="Chaudhuri R.R."/>
            <person name="La Ragione R."/>
            <person name="Hildebrand F."/>
            <person name="Pallen M.J."/>
        </authorList>
    </citation>
    <scope>NUCLEOTIDE SEQUENCE</scope>
    <source>
        <strain evidence="7">ChiHjej12B11-24981</strain>
    </source>
</reference>
<keyword evidence="4 6" id="KW-1133">Transmembrane helix</keyword>
<evidence type="ECO:0000256" key="4">
    <source>
        <dbReference type="ARBA" id="ARBA00022989"/>
    </source>
</evidence>
<feature type="transmembrane region" description="Helical" evidence="6">
    <location>
        <begin position="147"/>
        <end position="167"/>
    </location>
</feature>
<keyword evidence="3 6" id="KW-0812">Transmembrane</keyword>
<dbReference type="GO" id="GO:0016020">
    <property type="term" value="C:membrane"/>
    <property type="evidence" value="ECO:0007669"/>
    <property type="project" value="UniProtKB-SubCell"/>
</dbReference>
<dbReference type="Pfam" id="PF07690">
    <property type="entry name" value="MFS_1"/>
    <property type="match status" value="1"/>
</dbReference>
<proteinExistence type="predicted"/>
<feature type="transmembrane region" description="Helical" evidence="6">
    <location>
        <begin position="280"/>
        <end position="302"/>
    </location>
</feature>
<dbReference type="AlphaFoldDB" id="A0A9D2CX57"/>
<dbReference type="PANTHER" id="PTHR12778">
    <property type="entry name" value="SOLUTE CARRIER FAMILY 33 ACETYL-COA TRANSPORTER -RELATED"/>
    <property type="match status" value="1"/>
</dbReference>
<accession>A0A9D2CX57</accession>
<feature type="transmembrane region" description="Helical" evidence="6">
    <location>
        <begin position="20"/>
        <end position="37"/>
    </location>
</feature>
<comment type="subcellular location">
    <subcellularLocation>
        <location evidence="1">Membrane</location>
        <topology evidence="1">Multi-pass membrane protein</topology>
    </subcellularLocation>
</comment>
<feature type="transmembrane region" description="Helical" evidence="6">
    <location>
        <begin position="176"/>
        <end position="198"/>
    </location>
</feature>
<evidence type="ECO:0000256" key="6">
    <source>
        <dbReference type="SAM" id="Phobius"/>
    </source>
</evidence>
<dbReference type="InterPro" id="IPR004752">
    <property type="entry name" value="AmpG_permease/AT-1"/>
</dbReference>
<dbReference type="SUPFAM" id="SSF103473">
    <property type="entry name" value="MFS general substrate transporter"/>
    <property type="match status" value="1"/>
</dbReference>
<feature type="transmembrane region" description="Helical" evidence="6">
    <location>
        <begin position="335"/>
        <end position="361"/>
    </location>
</feature>
<evidence type="ECO:0000313" key="7">
    <source>
        <dbReference type="EMBL" id="HIZ01179.1"/>
    </source>
</evidence>
<feature type="transmembrane region" description="Helical" evidence="6">
    <location>
        <begin position="110"/>
        <end position="132"/>
    </location>
</feature>
<feature type="transmembrane region" description="Helical" evidence="6">
    <location>
        <begin position="309"/>
        <end position="329"/>
    </location>
</feature>
<dbReference type="PANTHER" id="PTHR12778:SF10">
    <property type="entry name" value="MAJOR FACILITATOR SUPERFAMILY DOMAIN-CONTAINING PROTEIN 3"/>
    <property type="match status" value="1"/>
</dbReference>
<feature type="transmembrane region" description="Helical" evidence="6">
    <location>
        <begin position="399"/>
        <end position="420"/>
    </location>
</feature>
<dbReference type="InterPro" id="IPR036259">
    <property type="entry name" value="MFS_trans_sf"/>
</dbReference>
<protein>
    <submittedName>
        <fullName evidence="7">MFS transporter</fullName>
    </submittedName>
</protein>
<dbReference type="EMBL" id="DXCK01000046">
    <property type="protein sequence ID" value="HIZ01179.1"/>
    <property type="molecule type" value="Genomic_DNA"/>
</dbReference>
<name>A0A9D2CX57_9BACE</name>
<evidence type="ECO:0000256" key="5">
    <source>
        <dbReference type="ARBA" id="ARBA00023136"/>
    </source>
</evidence>
<sequence>MKPTTPSTRRCSPWAWIPTLYFAQGLPYVAVMTISVIMYKRLGLSNTDIALYTGWLGLPWVIKPFWSPFVDIVRTKRWWTLTMQAVIALALAGIAFSLPTPFYVQFTLAVFLLMGLASATHDIAADGFYLLALNEHDQSFYVGIRSTFYRIAMVVGQGPLVILAGLLETTTGDIPLAWSVVFVVLSAFFLLVVIYHHWTLPRPPVDTERRHTDVRGIVQGFADAFRTFFTKRRPLETAAALAFMLLYRFPEAQLTKIIQPFLLDPTDRGGLGLSTAQVGLVYGTVGVIGLTLGGIIGGMAAARGGLRRWLIPMAWSMSLTCLTFVYLSYASAPSLLTVNLCVFVEQFGYGFGFTAYMLFLIHFSDGPYKTSHYAICTGFMALSMMLGMMAGWLQEQIGYRHFFIWTVLCCVTTIGTALLVKSASGLGQKENRETN</sequence>
<organism evidence="7 8">
    <name type="scientific">Candidatus Bacteroides merdipullorum</name>
    <dbReference type="NCBI Taxonomy" id="2838474"/>
    <lineage>
        <taxon>Bacteria</taxon>
        <taxon>Pseudomonadati</taxon>
        <taxon>Bacteroidota</taxon>
        <taxon>Bacteroidia</taxon>
        <taxon>Bacteroidales</taxon>
        <taxon>Bacteroidaceae</taxon>
        <taxon>Bacteroides</taxon>
    </lineage>
</organism>
<evidence type="ECO:0000313" key="8">
    <source>
        <dbReference type="Proteomes" id="UP000824023"/>
    </source>
</evidence>
<dbReference type="Gene3D" id="1.20.1250.20">
    <property type="entry name" value="MFS general substrate transporter like domains"/>
    <property type="match status" value="2"/>
</dbReference>
<feature type="transmembrane region" description="Helical" evidence="6">
    <location>
        <begin position="49"/>
        <end position="66"/>
    </location>
</feature>
<comment type="caution">
    <text evidence="7">The sequence shown here is derived from an EMBL/GenBank/DDBJ whole genome shotgun (WGS) entry which is preliminary data.</text>
</comment>
<evidence type="ECO:0000256" key="3">
    <source>
        <dbReference type="ARBA" id="ARBA00022692"/>
    </source>
</evidence>
<keyword evidence="5 6" id="KW-0472">Membrane</keyword>
<reference evidence="7" key="2">
    <citation type="submission" date="2021-04" db="EMBL/GenBank/DDBJ databases">
        <authorList>
            <person name="Gilroy R."/>
        </authorList>
    </citation>
    <scope>NUCLEOTIDE SEQUENCE</scope>
    <source>
        <strain evidence="7">ChiHjej12B11-24981</strain>
    </source>
</reference>
<gene>
    <name evidence="7" type="ORF">H9819_02865</name>
</gene>
<dbReference type="Proteomes" id="UP000824023">
    <property type="component" value="Unassembled WGS sequence"/>
</dbReference>
<dbReference type="GO" id="GO:0022857">
    <property type="term" value="F:transmembrane transporter activity"/>
    <property type="evidence" value="ECO:0007669"/>
    <property type="project" value="InterPro"/>
</dbReference>